<organism evidence="1 2">
    <name type="scientific">Fusarium oxysporum</name>
    <name type="common">Fusarium vascular wilt</name>
    <dbReference type="NCBI Taxonomy" id="5507"/>
    <lineage>
        <taxon>Eukaryota</taxon>
        <taxon>Fungi</taxon>
        <taxon>Dikarya</taxon>
        <taxon>Ascomycota</taxon>
        <taxon>Pezizomycotina</taxon>
        <taxon>Sordariomycetes</taxon>
        <taxon>Hypocreomycetidae</taxon>
        <taxon>Hypocreales</taxon>
        <taxon>Nectriaceae</taxon>
        <taxon>Fusarium</taxon>
        <taxon>Fusarium oxysporum species complex</taxon>
    </lineage>
</organism>
<name>A0A420QRK1_FUSOX</name>
<reference evidence="1 2" key="1">
    <citation type="journal article" date="2018" name="Sci. Rep.">
        <title>Characterisation of pathogen-specific regions and novel effector candidates in Fusarium oxysporum f. sp. cepae.</title>
        <authorList>
            <person name="Armitage A.D."/>
            <person name="Taylor A."/>
            <person name="Sobczyk M.K."/>
            <person name="Baxter L."/>
            <person name="Greenfield B.P."/>
            <person name="Bates H.J."/>
            <person name="Wilson F."/>
            <person name="Jackson A.C."/>
            <person name="Ott S."/>
            <person name="Harrison R.J."/>
            <person name="Clarkson J.P."/>
        </authorList>
    </citation>
    <scope>NUCLEOTIDE SEQUENCE [LARGE SCALE GENOMIC DNA]</scope>
    <source>
        <strain evidence="1 2">Fo_A28</strain>
    </source>
</reference>
<evidence type="ECO:0000313" key="1">
    <source>
        <dbReference type="EMBL" id="RKL07385.1"/>
    </source>
</evidence>
<accession>A0A420QRK1</accession>
<comment type="caution">
    <text evidence="1">The sequence shown here is derived from an EMBL/GenBank/DDBJ whole genome shotgun (WGS) entry which is preliminary data.</text>
</comment>
<sequence length="55" mass="5712">MPGSVPASLTLAPLEIYCSTTETAGNLESITTGAVTKPYTSLPIEIVPPPKNNPK</sequence>
<protein>
    <submittedName>
        <fullName evidence="1">Uncharacterized protein</fullName>
    </submittedName>
</protein>
<dbReference type="EMBL" id="MRCY01000050">
    <property type="protein sequence ID" value="RKL07385.1"/>
    <property type="molecule type" value="Genomic_DNA"/>
</dbReference>
<proteinExistence type="predicted"/>
<gene>
    <name evidence="1" type="ORF">BFJ68_g9888</name>
</gene>
<dbReference type="Proteomes" id="UP000285860">
    <property type="component" value="Unassembled WGS sequence"/>
</dbReference>
<dbReference type="AlphaFoldDB" id="A0A420QRK1"/>
<evidence type="ECO:0000313" key="2">
    <source>
        <dbReference type="Proteomes" id="UP000285860"/>
    </source>
</evidence>